<reference evidence="1" key="2">
    <citation type="journal article" date="2021" name="Genome Biol. Evol.">
        <title>Developing a high-quality reference genome for a parasitic bivalve with doubly uniparental inheritance (Bivalvia: Unionida).</title>
        <authorList>
            <person name="Smith C.H."/>
        </authorList>
    </citation>
    <scope>NUCLEOTIDE SEQUENCE</scope>
    <source>
        <strain evidence="1">CHS0354</strain>
        <tissue evidence="1">Mantle</tissue>
    </source>
</reference>
<reference evidence="1" key="1">
    <citation type="journal article" date="2021" name="Genome Biol. Evol.">
        <title>A High-Quality Reference Genome for a Parasitic Bivalve with Doubly Uniparental Inheritance (Bivalvia: Unionida).</title>
        <authorList>
            <person name="Smith C.H."/>
        </authorList>
    </citation>
    <scope>NUCLEOTIDE SEQUENCE</scope>
    <source>
        <strain evidence="1">CHS0354</strain>
    </source>
</reference>
<dbReference type="AlphaFoldDB" id="A0AAE0TMW1"/>
<gene>
    <name evidence="1" type="ORF">CHS0354_031167</name>
</gene>
<sequence length="104" mass="11755">MAKIYSKWTGLKRRLLQEASRKGNEKLSNICERLVKGLQTDVCKNDHPYPVTCIVSNVYDIGIACRMECPAMGCTKCIIDNNTGTISCRSDTTIVIFLYLYKLN</sequence>
<reference evidence="1" key="3">
    <citation type="submission" date="2023-05" db="EMBL/GenBank/DDBJ databases">
        <authorList>
            <person name="Smith C.H."/>
        </authorList>
    </citation>
    <scope>NUCLEOTIDE SEQUENCE</scope>
    <source>
        <strain evidence="1">CHS0354</strain>
        <tissue evidence="1">Mantle</tissue>
    </source>
</reference>
<proteinExistence type="predicted"/>
<evidence type="ECO:0000313" key="1">
    <source>
        <dbReference type="EMBL" id="KAK3612098.1"/>
    </source>
</evidence>
<protein>
    <submittedName>
        <fullName evidence="1">Uncharacterized protein</fullName>
    </submittedName>
</protein>
<accession>A0AAE0TMW1</accession>
<dbReference type="Proteomes" id="UP001195483">
    <property type="component" value="Unassembled WGS sequence"/>
</dbReference>
<comment type="caution">
    <text evidence="1">The sequence shown here is derived from an EMBL/GenBank/DDBJ whole genome shotgun (WGS) entry which is preliminary data.</text>
</comment>
<keyword evidence="2" id="KW-1185">Reference proteome</keyword>
<evidence type="ECO:0000313" key="2">
    <source>
        <dbReference type="Proteomes" id="UP001195483"/>
    </source>
</evidence>
<name>A0AAE0TMW1_9BIVA</name>
<dbReference type="EMBL" id="JAEAOA010001867">
    <property type="protein sequence ID" value="KAK3612098.1"/>
    <property type="molecule type" value="Genomic_DNA"/>
</dbReference>
<organism evidence="1 2">
    <name type="scientific">Potamilus streckersoni</name>
    <dbReference type="NCBI Taxonomy" id="2493646"/>
    <lineage>
        <taxon>Eukaryota</taxon>
        <taxon>Metazoa</taxon>
        <taxon>Spiralia</taxon>
        <taxon>Lophotrochozoa</taxon>
        <taxon>Mollusca</taxon>
        <taxon>Bivalvia</taxon>
        <taxon>Autobranchia</taxon>
        <taxon>Heteroconchia</taxon>
        <taxon>Palaeoheterodonta</taxon>
        <taxon>Unionida</taxon>
        <taxon>Unionoidea</taxon>
        <taxon>Unionidae</taxon>
        <taxon>Ambleminae</taxon>
        <taxon>Lampsilini</taxon>
        <taxon>Potamilus</taxon>
    </lineage>
</organism>